<keyword evidence="3" id="KW-1185">Reference proteome</keyword>
<evidence type="ECO:0000313" key="2">
    <source>
        <dbReference type="EMBL" id="ARD83965.1"/>
    </source>
</evidence>
<organism evidence="2 3">
    <name type="scientific">Ferroplasma acidiphilum</name>
    <dbReference type="NCBI Taxonomy" id="74969"/>
    <lineage>
        <taxon>Archaea</taxon>
        <taxon>Methanobacteriati</taxon>
        <taxon>Thermoplasmatota</taxon>
        <taxon>Thermoplasmata</taxon>
        <taxon>Thermoplasmatales</taxon>
        <taxon>Ferroplasmaceae</taxon>
        <taxon>Ferroplasma</taxon>
    </lineage>
</organism>
<sequence>MYIKHLLNAMDNRIKNVENILDMEFIKSFIVFIYNDKLLNNMDLIIENLNDGKLDSVDSLFENIIPDAENAITSIYKFLGKKDDLTKKFVAVIENFQWVKYFFVWYGIVIISLYQIYYFYRFSRYMEIHGQFIFGMLYSFLAVFILSVIVFTTISSIRVHNINTIIKNINMNFK</sequence>
<keyword evidence="1" id="KW-1133">Transmembrane helix</keyword>
<evidence type="ECO:0000256" key="1">
    <source>
        <dbReference type="SAM" id="Phobius"/>
    </source>
</evidence>
<dbReference type="AlphaFoldDB" id="A0A1V0N1J0"/>
<proteinExistence type="predicted"/>
<gene>
    <name evidence="2" type="ORF">FAD_0030</name>
</gene>
<keyword evidence="1" id="KW-0472">Membrane</keyword>
<feature type="transmembrane region" description="Helical" evidence="1">
    <location>
        <begin position="132"/>
        <end position="154"/>
    </location>
</feature>
<keyword evidence="1" id="KW-0812">Transmembrane</keyword>
<reference evidence="2 3" key="1">
    <citation type="submission" date="2011-10" db="EMBL/GenBank/DDBJ databases">
        <title>Metabolic and evolutionary patterns in the extreme acidophile Ferroplasma acidiphilum.</title>
        <authorList>
            <person name="Golyshina O.V."/>
            <person name="Kozyavkin S.A."/>
            <person name="Tatusov R.L."/>
            <person name="Slesarev A.I."/>
            <person name="Golyshin P.N."/>
        </authorList>
    </citation>
    <scope>NUCLEOTIDE SEQUENCE [LARGE SCALE GENOMIC DNA]</scope>
    <source>
        <strain evidence="3">Y</strain>
    </source>
</reference>
<feature type="transmembrane region" description="Helical" evidence="1">
    <location>
        <begin position="102"/>
        <end position="120"/>
    </location>
</feature>
<dbReference type="EMBL" id="CP015363">
    <property type="protein sequence ID" value="ARD83965.1"/>
    <property type="molecule type" value="Genomic_DNA"/>
</dbReference>
<dbReference type="KEGG" id="fai:FAD_0030"/>
<dbReference type="Proteomes" id="UP000192050">
    <property type="component" value="Chromosome"/>
</dbReference>
<evidence type="ECO:0000313" key="3">
    <source>
        <dbReference type="Proteomes" id="UP000192050"/>
    </source>
</evidence>
<protein>
    <submittedName>
        <fullName evidence="2">Uncharacterized protein</fullName>
    </submittedName>
</protein>
<accession>A0A1V0N1J0</accession>
<name>A0A1V0N1J0_9ARCH</name>